<sequence>MPHLHVENLSVHYRDAAGRDLAAVDRLSFALERGETLGIVGESGSGKSTVARALLGFTRPGARLEGGQILLGGRDVLAFARKELRAYRGATAVMVPQNPLSSLTPHLTNGEQLVELIRHHDTRRGATARARALDLMAATGLPEPDLMFRRYPHEISGGQRQRLVIAAALVARPDLIVLDEPTTALDKTVEARVLDLVGRVQAELGATLIYVSHDLNVIAKLCQRVLVLKDGREVEAGCSTSVFDTPRTGYTRRLVASIPRLDQSVPRPPRPEGDPVLSADHLDFTYHRPTRFLRGREHTVKAVDDLSFAIRRGETLGVLGESGSGKSTMAGLVAGILSGNSGEIRLGETVVTGLARTRPQDVRRRIQMVFQDPLSSLNPAHNVEQTLIRPAQRYFGLTAAQARARAVSLLAELELAPEILARRPQHLSGGQQQRIAIARALIADPDVLICDEITSALDMTVQSQVLALLKRLQDQRGLALLFISHDLAVVARISDQILVLQQGQLRDHGPCDQVLAHPRHSYTKQLFAAFRRNEFQRSQSSPAKAILEPVG</sequence>
<dbReference type="InterPro" id="IPR013563">
    <property type="entry name" value="Oligopep_ABC_C"/>
</dbReference>
<feature type="domain" description="ABC transporter" evidence="6">
    <location>
        <begin position="4"/>
        <end position="255"/>
    </location>
</feature>
<evidence type="ECO:0000256" key="5">
    <source>
        <dbReference type="ARBA" id="ARBA00022840"/>
    </source>
</evidence>
<keyword evidence="5 7" id="KW-0067">ATP-binding</keyword>
<dbReference type="InterPro" id="IPR050319">
    <property type="entry name" value="ABC_transp_ATP-bind"/>
</dbReference>
<comment type="similarity">
    <text evidence="2">Belongs to the ABC transporter superfamily.</text>
</comment>
<dbReference type="Pfam" id="PF00005">
    <property type="entry name" value="ABC_tran"/>
    <property type="match status" value="2"/>
</dbReference>
<dbReference type="GO" id="GO:0005524">
    <property type="term" value="F:ATP binding"/>
    <property type="evidence" value="ECO:0007669"/>
    <property type="project" value="UniProtKB-KW"/>
</dbReference>
<comment type="subcellular location">
    <subcellularLocation>
        <location evidence="1">Cell inner membrane</location>
        <topology evidence="1">Peripheral membrane protein</topology>
    </subcellularLocation>
</comment>
<keyword evidence="3" id="KW-0813">Transport</keyword>
<dbReference type="InterPro" id="IPR017871">
    <property type="entry name" value="ABC_transporter-like_CS"/>
</dbReference>
<dbReference type="OrthoDB" id="9802264at2"/>
<keyword evidence="8" id="KW-1185">Reference proteome</keyword>
<dbReference type="GO" id="GO:0015833">
    <property type="term" value="P:peptide transport"/>
    <property type="evidence" value="ECO:0007669"/>
    <property type="project" value="InterPro"/>
</dbReference>
<dbReference type="Proteomes" id="UP000283786">
    <property type="component" value="Chromosome"/>
</dbReference>
<organism evidence="7 8">
    <name type="scientific">Pseudooceanicola algae</name>
    <dbReference type="NCBI Taxonomy" id="1537215"/>
    <lineage>
        <taxon>Bacteria</taxon>
        <taxon>Pseudomonadati</taxon>
        <taxon>Pseudomonadota</taxon>
        <taxon>Alphaproteobacteria</taxon>
        <taxon>Rhodobacterales</taxon>
        <taxon>Paracoccaceae</taxon>
        <taxon>Pseudooceanicola</taxon>
    </lineage>
</organism>
<dbReference type="NCBIfam" id="NF007739">
    <property type="entry name" value="PRK10419.1"/>
    <property type="match status" value="2"/>
</dbReference>
<dbReference type="EMBL" id="CP060436">
    <property type="protein sequence ID" value="QPM89814.1"/>
    <property type="molecule type" value="Genomic_DNA"/>
</dbReference>
<dbReference type="KEGG" id="palw:PSAL_010410"/>
<evidence type="ECO:0000313" key="8">
    <source>
        <dbReference type="Proteomes" id="UP000283786"/>
    </source>
</evidence>
<dbReference type="InterPro" id="IPR027417">
    <property type="entry name" value="P-loop_NTPase"/>
</dbReference>
<reference evidence="7 8" key="1">
    <citation type="submission" date="2020-08" db="EMBL/GenBank/DDBJ databases">
        <title>Genome sequence of Rhodobacteraceae bacterium Lw-13e.</title>
        <authorList>
            <person name="Poehlein A."/>
            <person name="Wolter L."/>
            <person name="Daniel R."/>
            <person name="Brinkhoff T."/>
        </authorList>
    </citation>
    <scope>NUCLEOTIDE SEQUENCE [LARGE SCALE GENOMIC DNA]</scope>
    <source>
        <strain evidence="7 8">Lw-13e</strain>
    </source>
</reference>
<dbReference type="GO" id="GO:0055085">
    <property type="term" value="P:transmembrane transport"/>
    <property type="evidence" value="ECO:0007669"/>
    <property type="project" value="UniProtKB-ARBA"/>
</dbReference>
<dbReference type="SMART" id="SM00382">
    <property type="entry name" value="AAA"/>
    <property type="match status" value="2"/>
</dbReference>
<dbReference type="PANTHER" id="PTHR43776">
    <property type="entry name" value="TRANSPORT ATP-BINDING PROTEIN"/>
    <property type="match status" value="1"/>
</dbReference>
<keyword evidence="4" id="KW-0547">Nucleotide-binding</keyword>
<gene>
    <name evidence="7" type="primary">gsiA_2</name>
    <name evidence="7" type="ORF">PSAL_010410</name>
</gene>
<evidence type="ECO:0000259" key="6">
    <source>
        <dbReference type="PROSITE" id="PS50893"/>
    </source>
</evidence>
<evidence type="ECO:0000313" key="7">
    <source>
        <dbReference type="EMBL" id="QPM89814.1"/>
    </source>
</evidence>
<dbReference type="SUPFAM" id="SSF52540">
    <property type="entry name" value="P-loop containing nucleoside triphosphate hydrolases"/>
    <property type="match status" value="2"/>
</dbReference>
<evidence type="ECO:0000256" key="1">
    <source>
        <dbReference type="ARBA" id="ARBA00004417"/>
    </source>
</evidence>
<dbReference type="RefSeq" id="WP_119840196.1">
    <property type="nucleotide sequence ID" value="NZ_CP060436.1"/>
</dbReference>
<dbReference type="CDD" id="cd03257">
    <property type="entry name" value="ABC_NikE_OppD_transporters"/>
    <property type="match status" value="2"/>
</dbReference>
<feature type="domain" description="ABC transporter" evidence="6">
    <location>
        <begin position="277"/>
        <end position="527"/>
    </location>
</feature>
<evidence type="ECO:0000256" key="3">
    <source>
        <dbReference type="ARBA" id="ARBA00022448"/>
    </source>
</evidence>
<evidence type="ECO:0000256" key="2">
    <source>
        <dbReference type="ARBA" id="ARBA00005417"/>
    </source>
</evidence>
<dbReference type="AlphaFoldDB" id="A0A418SEN1"/>
<dbReference type="GO" id="GO:0005886">
    <property type="term" value="C:plasma membrane"/>
    <property type="evidence" value="ECO:0007669"/>
    <property type="project" value="UniProtKB-SubCell"/>
</dbReference>
<accession>A0A418SEN1</accession>
<dbReference type="PROSITE" id="PS50893">
    <property type="entry name" value="ABC_TRANSPORTER_2"/>
    <property type="match status" value="2"/>
</dbReference>
<name>A0A418SEN1_9RHOB</name>
<dbReference type="Pfam" id="PF08352">
    <property type="entry name" value="oligo_HPY"/>
    <property type="match status" value="2"/>
</dbReference>
<proteinExistence type="inferred from homology"/>
<protein>
    <submittedName>
        <fullName evidence="7">Glutathione import ATP-binding protein GsiA</fullName>
    </submittedName>
</protein>
<dbReference type="InterPro" id="IPR003439">
    <property type="entry name" value="ABC_transporter-like_ATP-bd"/>
</dbReference>
<evidence type="ECO:0000256" key="4">
    <source>
        <dbReference type="ARBA" id="ARBA00022741"/>
    </source>
</evidence>
<dbReference type="GO" id="GO:0016887">
    <property type="term" value="F:ATP hydrolysis activity"/>
    <property type="evidence" value="ECO:0007669"/>
    <property type="project" value="InterPro"/>
</dbReference>
<dbReference type="PANTHER" id="PTHR43776:SF7">
    <property type="entry name" value="D,D-DIPEPTIDE TRANSPORT ATP-BINDING PROTEIN DDPF-RELATED"/>
    <property type="match status" value="1"/>
</dbReference>
<dbReference type="NCBIfam" id="NF008453">
    <property type="entry name" value="PRK11308.1"/>
    <property type="match status" value="2"/>
</dbReference>
<dbReference type="InterPro" id="IPR003593">
    <property type="entry name" value="AAA+_ATPase"/>
</dbReference>
<dbReference type="Gene3D" id="3.40.50.300">
    <property type="entry name" value="P-loop containing nucleotide triphosphate hydrolases"/>
    <property type="match status" value="2"/>
</dbReference>
<dbReference type="PROSITE" id="PS00211">
    <property type="entry name" value="ABC_TRANSPORTER_1"/>
    <property type="match status" value="2"/>
</dbReference>